<dbReference type="SUPFAM" id="SSF51556">
    <property type="entry name" value="Metallo-dependent hydrolases"/>
    <property type="match status" value="1"/>
</dbReference>
<proteinExistence type="predicted"/>
<dbReference type="InterPro" id="IPR006680">
    <property type="entry name" value="Amidohydro-rel"/>
</dbReference>
<accession>A0A0N1HXF6</accession>
<organism evidence="6 7">
    <name type="scientific">Cyphellophora attinorum</name>
    <dbReference type="NCBI Taxonomy" id="1664694"/>
    <lineage>
        <taxon>Eukaryota</taxon>
        <taxon>Fungi</taxon>
        <taxon>Dikarya</taxon>
        <taxon>Ascomycota</taxon>
        <taxon>Pezizomycotina</taxon>
        <taxon>Eurotiomycetes</taxon>
        <taxon>Chaetothyriomycetidae</taxon>
        <taxon>Chaetothyriales</taxon>
        <taxon>Cyphellophoraceae</taxon>
        <taxon>Cyphellophora</taxon>
    </lineage>
</organism>
<evidence type="ECO:0000259" key="5">
    <source>
        <dbReference type="Pfam" id="PF01979"/>
    </source>
</evidence>
<dbReference type="RefSeq" id="XP_018005177.1">
    <property type="nucleotide sequence ID" value="XM_018142403.1"/>
</dbReference>
<dbReference type="EMBL" id="LFJN01000002">
    <property type="protein sequence ID" value="KPI45214.1"/>
    <property type="molecule type" value="Genomic_DNA"/>
</dbReference>
<dbReference type="GO" id="GO:0008270">
    <property type="term" value="F:zinc ion binding"/>
    <property type="evidence" value="ECO:0007669"/>
    <property type="project" value="TreeGrafter"/>
</dbReference>
<dbReference type="OrthoDB" id="194468at2759"/>
<keyword evidence="4" id="KW-0862">Zinc</keyword>
<comment type="caution">
    <text evidence="6">The sequence shown here is derived from an EMBL/GenBank/DDBJ whole genome shotgun (WGS) entry which is preliminary data.</text>
</comment>
<keyword evidence="7" id="KW-1185">Reference proteome</keyword>
<dbReference type="PANTHER" id="PTHR11271">
    <property type="entry name" value="GUANINE DEAMINASE"/>
    <property type="match status" value="1"/>
</dbReference>
<keyword evidence="3" id="KW-0378">Hydrolase</keyword>
<dbReference type="AlphaFoldDB" id="A0A0N1HXF6"/>
<feature type="domain" description="Amidohydrolase-related" evidence="5">
    <location>
        <begin position="80"/>
        <end position="465"/>
    </location>
</feature>
<dbReference type="Proteomes" id="UP000038010">
    <property type="component" value="Unassembled WGS sequence"/>
</dbReference>
<comment type="cofactor">
    <cofactor evidence="1">
        <name>Zn(2+)</name>
        <dbReference type="ChEBI" id="CHEBI:29105"/>
    </cofactor>
</comment>
<sequence>MQIRNPSTAGSGISLPLIVHGRLIHSTSRTKIAILSKATLGVNEHGKIAFVEANTDPTDAAKRYDGFAKASILRLKPLQFLFPGLIDTHMHAPQYPNMALGMEGDLKEWCEGWTDPIEASYSDTSKAHRVYPGMVDTLLANGTTTVAYNSSIHPDATIALAEICKAKGQRAIIGKLCIEVGATHGNMVADVKQSLKDEQKVVEHILNKLDPEGDLVFPCIQPRAGSYVSEDQMSGLGKLCHGYKSPLSPDSGNNALRVQAHMAETQLEYKNMHELHPGYKSYADMYNHHGLFGPRTILAHCIHLTDRDIEVMAACGVGVAHNANSNTCLRDGWCRVRTLLDAGVKVGLGTDCSAGYSISILDSMRQASNVSRHLAISTGREKWILGFEELVYLATMGGAEVCGLKDRVGDFEKGKDFDALVVDVGLDDNVNVEGWEGDAGAMLRKWVFMGDDRSIRKVFVSGKYVAGKDLKA</sequence>
<dbReference type="VEuPathDB" id="FungiDB:AB675_2430"/>
<dbReference type="GeneID" id="28734283"/>
<protein>
    <submittedName>
        <fullName evidence="6">Putative guanine deaminase</fullName>
    </submittedName>
</protein>
<evidence type="ECO:0000313" key="6">
    <source>
        <dbReference type="EMBL" id="KPI45214.1"/>
    </source>
</evidence>
<evidence type="ECO:0000256" key="1">
    <source>
        <dbReference type="ARBA" id="ARBA00001947"/>
    </source>
</evidence>
<dbReference type="PANTHER" id="PTHR11271:SF6">
    <property type="entry name" value="GUANINE DEAMINASE"/>
    <property type="match status" value="1"/>
</dbReference>
<dbReference type="Gene3D" id="3.20.20.140">
    <property type="entry name" value="Metal-dependent hydrolases"/>
    <property type="match status" value="1"/>
</dbReference>
<evidence type="ECO:0000313" key="7">
    <source>
        <dbReference type="Proteomes" id="UP000038010"/>
    </source>
</evidence>
<dbReference type="STRING" id="1664694.A0A0N1HXF6"/>
<evidence type="ECO:0000256" key="3">
    <source>
        <dbReference type="ARBA" id="ARBA00022801"/>
    </source>
</evidence>
<name>A0A0N1HXF6_9EURO</name>
<keyword evidence="2" id="KW-0479">Metal-binding</keyword>
<dbReference type="Pfam" id="PF01979">
    <property type="entry name" value="Amidohydro_1"/>
    <property type="match status" value="1"/>
</dbReference>
<evidence type="ECO:0000256" key="4">
    <source>
        <dbReference type="ARBA" id="ARBA00022833"/>
    </source>
</evidence>
<dbReference type="InterPro" id="IPR032466">
    <property type="entry name" value="Metal_Hydrolase"/>
</dbReference>
<gene>
    <name evidence="6" type="ORF">AB675_2430</name>
</gene>
<dbReference type="InterPro" id="IPR051607">
    <property type="entry name" value="Metallo-dep_hydrolases"/>
</dbReference>
<reference evidence="6 7" key="1">
    <citation type="submission" date="2015-06" db="EMBL/GenBank/DDBJ databases">
        <title>Draft genome of the ant-associated black yeast Phialophora attae CBS 131958.</title>
        <authorList>
            <person name="Moreno L.F."/>
            <person name="Stielow B.J."/>
            <person name="de Hoog S."/>
            <person name="Vicente V.A."/>
            <person name="Weiss V.A."/>
            <person name="de Vries M."/>
            <person name="Cruz L.M."/>
            <person name="Souza E.M."/>
        </authorList>
    </citation>
    <scope>NUCLEOTIDE SEQUENCE [LARGE SCALE GENOMIC DNA]</scope>
    <source>
        <strain evidence="6 7">CBS 131958</strain>
    </source>
</reference>
<dbReference type="Gene3D" id="2.30.40.10">
    <property type="entry name" value="Urease, subunit C, domain 1"/>
    <property type="match status" value="1"/>
</dbReference>
<dbReference type="InterPro" id="IPR011059">
    <property type="entry name" value="Metal-dep_hydrolase_composite"/>
</dbReference>
<dbReference type="GO" id="GO:0046098">
    <property type="term" value="P:guanine metabolic process"/>
    <property type="evidence" value="ECO:0007669"/>
    <property type="project" value="TreeGrafter"/>
</dbReference>
<dbReference type="GO" id="GO:0005829">
    <property type="term" value="C:cytosol"/>
    <property type="evidence" value="ECO:0007669"/>
    <property type="project" value="TreeGrafter"/>
</dbReference>
<evidence type="ECO:0000256" key="2">
    <source>
        <dbReference type="ARBA" id="ARBA00022723"/>
    </source>
</evidence>
<dbReference type="GO" id="GO:0008892">
    <property type="term" value="F:guanine deaminase activity"/>
    <property type="evidence" value="ECO:0007669"/>
    <property type="project" value="TreeGrafter"/>
</dbReference>